<organism evidence="2 3">
    <name type="scientific">Corynebacterium macclintockiae</name>
    <dbReference type="NCBI Taxonomy" id="2913501"/>
    <lineage>
        <taxon>Bacteria</taxon>
        <taxon>Bacillati</taxon>
        <taxon>Actinomycetota</taxon>
        <taxon>Actinomycetes</taxon>
        <taxon>Mycobacteriales</taxon>
        <taxon>Corynebacteriaceae</taxon>
        <taxon>Corynebacterium</taxon>
    </lineage>
</organism>
<feature type="transmembrane region" description="Helical" evidence="1">
    <location>
        <begin position="177"/>
        <end position="198"/>
    </location>
</feature>
<accession>A0A9X3M5N7</accession>
<keyword evidence="3" id="KW-1185">Reference proteome</keyword>
<keyword evidence="1" id="KW-0472">Membrane</keyword>
<feature type="transmembrane region" description="Helical" evidence="1">
    <location>
        <begin position="279"/>
        <end position="302"/>
    </location>
</feature>
<dbReference type="EMBL" id="JAKMUV010000003">
    <property type="protein sequence ID" value="MCZ9304664.1"/>
    <property type="molecule type" value="Genomic_DNA"/>
</dbReference>
<protein>
    <submittedName>
        <fullName evidence="2">Uncharacterized protein</fullName>
    </submittedName>
</protein>
<dbReference type="AlphaFoldDB" id="A0A9X3M5N7"/>
<evidence type="ECO:0000313" key="3">
    <source>
        <dbReference type="Proteomes" id="UP001146505"/>
    </source>
</evidence>
<comment type="caution">
    <text evidence="2">The sequence shown here is derived from an EMBL/GenBank/DDBJ whole genome shotgun (WGS) entry which is preliminary data.</text>
</comment>
<sequence>MQRLPEKIGLLADRGLPAVRVRALLKELDEVSQKHVSGDKPILEFRTGTLPMDEFGNVRLADSAPGILRDYGWDRLVYVTDLPLTTRRPVISQTVEHGRATMLCLPAFGLLRAKEGLRQELSRLVCGKPAGAGQREKGVDDIEGGDVEADTTRVLEGRGRTLRLLLGMIRGNRPGQLIRVLSSCLATGVATGGFGIFYGSVWEMSYLISSWRQIMITILSITLLTFWLIYKNGLWNGAYSRNPEPTTVNVATGGAAQPAADSAAWWRARMDNLATTGTVLISATGVYILIYLTMLLVSAAVVPVPFFESRVNADITPVDYLTLAWFAASLGTLGGALGSSFDTDESVREATYNRRELQRRQIVGLFDGD</sequence>
<name>A0A9X3M5N7_9CORY</name>
<dbReference type="Proteomes" id="UP001146505">
    <property type="component" value="Unassembled WGS sequence"/>
</dbReference>
<reference evidence="2" key="1">
    <citation type="submission" date="2022-02" db="EMBL/GenBank/DDBJ databases">
        <title>Corynebacterium sp. from urogenital microbiome.</title>
        <authorList>
            <person name="Cappelli E.A."/>
            <person name="Ribeiro T.G."/>
            <person name="Peixe L."/>
        </authorList>
    </citation>
    <scope>NUCLEOTIDE SEQUENCE</scope>
    <source>
        <strain evidence="2">C9Ua_112</strain>
    </source>
</reference>
<dbReference type="GeneID" id="301812658"/>
<evidence type="ECO:0000256" key="1">
    <source>
        <dbReference type="SAM" id="Phobius"/>
    </source>
</evidence>
<feature type="transmembrane region" description="Helical" evidence="1">
    <location>
        <begin position="322"/>
        <end position="341"/>
    </location>
</feature>
<gene>
    <name evidence="2" type="ORF">L8U58_03805</name>
</gene>
<keyword evidence="1" id="KW-0812">Transmembrane</keyword>
<proteinExistence type="predicted"/>
<feature type="transmembrane region" description="Helical" evidence="1">
    <location>
        <begin position="210"/>
        <end position="230"/>
    </location>
</feature>
<dbReference type="RefSeq" id="WP_230580257.1">
    <property type="nucleotide sequence ID" value="NZ_JAKMUV010000003.1"/>
</dbReference>
<keyword evidence="1" id="KW-1133">Transmembrane helix</keyword>
<evidence type="ECO:0000313" key="2">
    <source>
        <dbReference type="EMBL" id="MCZ9304664.1"/>
    </source>
</evidence>